<dbReference type="Gene3D" id="1.10.287.70">
    <property type="match status" value="2"/>
</dbReference>
<dbReference type="Pfam" id="PF00060">
    <property type="entry name" value="Lig_chan"/>
    <property type="match status" value="2"/>
</dbReference>
<dbReference type="Pfam" id="PF24576">
    <property type="entry name" value="IR75A_N"/>
    <property type="match status" value="2"/>
</dbReference>
<protein>
    <submittedName>
        <fullName evidence="14">Uncharacterized protein</fullName>
    </submittedName>
</protein>
<keyword evidence="7" id="KW-0675">Receptor</keyword>
<dbReference type="InterPro" id="IPR057074">
    <property type="entry name" value="IR75A_N"/>
</dbReference>
<evidence type="ECO:0000256" key="4">
    <source>
        <dbReference type="ARBA" id="ARBA00022692"/>
    </source>
</evidence>
<evidence type="ECO:0000313" key="13">
    <source>
        <dbReference type="Proteomes" id="UP000694866"/>
    </source>
</evidence>
<feature type="domain" description="Ionotropic glutamate receptor C-terminal" evidence="11">
    <location>
        <begin position="328"/>
        <end position="594"/>
    </location>
</feature>
<keyword evidence="6 9" id="KW-0472">Membrane</keyword>
<evidence type="ECO:0000256" key="3">
    <source>
        <dbReference type="ARBA" id="ARBA00022475"/>
    </source>
</evidence>
<dbReference type="GO" id="GO:0050906">
    <property type="term" value="P:detection of stimulus involved in sensory perception"/>
    <property type="evidence" value="ECO:0007669"/>
    <property type="project" value="UniProtKB-ARBA"/>
</dbReference>
<dbReference type="OrthoDB" id="413361at2759"/>
<feature type="chain" id="PRO_5040358341" evidence="10">
    <location>
        <begin position="20"/>
        <end position="1142"/>
    </location>
</feature>
<dbReference type="InterPro" id="IPR052192">
    <property type="entry name" value="Insect_Ionotropic_Sensory_Rcpt"/>
</dbReference>
<sequence>MNVVTFIFISFALIHVCQSHGLFGDFIREYYEACNIHQIVIFACWDYSDGVDLSRNIMGMNAVVTYHPVTNTADMTNILRVNYYHVGVVLDFDCPFSENILDQFSAQLHFNESYYWLVLSKFTTIPIDYLGGLSLTVASELTFTTCADDVFKLYEVYNPSYRHGTAVRIIDKGQWRSGEGFRYGLSEYKYKRRADLNKLSLNISLTLANPALPDLLTYLSSQSNRELDPMTRSQYPLTLYLQDMYNFSINLHQASTFGYLHNGSYNGIIGDIISGFIDMSITPFEFHVARLKVVDYGAVTWYADTTFVFLHPKSSTLRNNFLKPFTNDLWWMILLVAVVYWIILLLSLLLEQHHQAGTHDPSLSAIETGLTTLAALSQQGLGDSPNFYSGRITFLSLFFWALLLYQFYSASIVSSLMTPPPRWIKGIKDLTESEVEVGARDHPYFHNYFEKMTDPDCIELYNRKMKFPSKNPNGFLPVETGFKKVQAGGYAFITESAVTYQILHDTFSEDEICGLQEIRVGRPRWLAPILPKGSPFKKMIVYGLRKIVQSGLLNRLQKIWRASRPQCPENYNSKPTPMGMSEFNPALILLCIGMFSTELRFNESYFWLLLTNSSSPPENLLRKLPLTVESELTVATFRDDKFELWDAYNPSYSHGGVLNITYKGSWDVQNGLKNELTQYKYERRCNFHLLPLNWSTVLRERSNTDLQTYLETPVNRHLDTMSRYHYALVMQLRDLFNFSINLQVYHTWGYLINGSFGGLLGALIEGQTDASVSSFQYKPERMDVVDYLVETMNVQLRFFFRHPRSNDLQNNFLKPFAIHLWWLIIAVGFFYWIILTALKKLEIIYENVEINENTISATALTTIAAITQQGLSTAPVITSGRVVFLSLFLWTLLLFQFYSASIVGSLLAPPSRWITTLDNLTDSNIECIIEDMPYMVDYFATTANPHSKAMFQRKIRPTNKKPKGSYMPAAEGLQRVREGGVAFHINVATGYKMIEDTFKENEICELQEIDMVGQCLTSMVTPKKSPFNEMFTWGIRKAVESGLTKRLDKVWQHQCPQCPESYSSKPTPVSLQQFSPAIFLLLLGFGLSILILIIEYLHYWKWSDYLVNVEDMNCSENTDDIGRPPHTVDGFHFTDEGEQVIY</sequence>
<keyword evidence="13" id="KW-1185">Reference proteome</keyword>
<evidence type="ECO:0000313" key="14">
    <source>
        <dbReference type="RefSeq" id="XP_011296741.1"/>
    </source>
</evidence>
<proteinExistence type="inferred from homology"/>
<dbReference type="PANTHER" id="PTHR42643:SF32">
    <property type="entry name" value="IONOTROPIC RECEPTOR 31A, ISOFORM C-RELATED"/>
    <property type="match status" value="1"/>
</dbReference>
<feature type="transmembrane region" description="Helical" evidence="9">
    <location>
        <begin position="1074"/>
        <end position="1094"/>
    </location>
</feature>
<comment type="subcellular location">
    <subcellularLocation>
        <location evidence="1">Cell membrane</location>
        <topology evidence="1">Multi-pass membrane protein</topology>
    </subcellularLocation>
</comment>
<keyword evidence="10" id="KW-0732">Signal</keyword>
<organism evidence="13 14">
    <name type="scientific">Fopius arisanus</name>
    <dbReference type="NCBI Taxonomy" id="64838"/>
    <lineage>
        <taxon>Eukaryota</taxon>
        <taxon>Metazoa</taxon>
        <taxon>Ecdysozoa</taxon>
        <taxon>Arthropoda</taxon>
        <taxon>Hexapoda</taxon>
        <taxon>Insecta</taxon>
        <taxon>Pterygota</taxon>
        <taxon>Neoptera</taxon>
        <taxon>Endopterygota</taxon>
        <taxon>Hymenoptera</taxon>
        <taxon>Apocrita</taxon>
        <taxon>Ichneumonoidea</taxon>
        <taxon>Braconidae</taxon>
        <taxon>Opiinae</taxon>
        <taxon>Fopius</taxon>
    </lineage>
</organism>
<feature type="domain" description="Ionotropic glutamate receptor C-terminal" evidence="11">
    <location>
        <begin position="820"/>
        <end position="1083"/>
    </location>
</feature>
<dbReference type="PANTHER" id="PTHR42643">
    <property type="entry name" value="IONOTROPIC RECEPTOR 20A-RELATED"/>
    <property type="match status" value="1"/>
</dbReference>
<dbReference type="GO" id="GO:0005886">
    <property type="term" value="C:plasma membrane"/>
    <property type="evidence" value="ECO:0007669"/>
    <property type="project" value="UniProtKB-SubCell"/>
</dbReference>
<evidence type="ECO:0000259" key="12">
    <source>
        <dbReference type="Pfam" id="PF24576"/>
    </source>
</evidence>
<evidence type="ECO:0000256" key="8">
    <source>
        <dbReference type="ARBA" id="ARBA00023180"/>
    </source>
</evidence>
<dbReference type="Gene3D" id="3.40.190.10">
    <property type="entry name" value="Periplasmic binding protein-like II"/>
    <property type="match status" value="2"/>
</dbReference>
<comment type="similarity">
    <text evidence="2">Belongs to the glutamate-gated ion channel (TC 1.A.10.1) family.</text>
</comment>
<feature type="signal peptide" evidence="10">
    <location>
        <begin position="1"/>
        <end position="19"/>
    </location>
</feature>
<evidence type="ECO:0000256" key="5">
    <source>
        <dbReference type="ARBA" id="ARBA00022989"/>
    </source>
</evidence>
<evidence type="ECO:0000256" key="6">
    <source>
        <dbReference type="ARBA" id="ARBA00023136"/>
    </source>
</evidence>
<dbReference type="GeneID" id="105262718"/>
<evidence type="ECO:0000256" key="9">
    <source>
        <dbReference type="SAM" id="Phobius"/>
    </source>
</evidence>
<name>A0A9R1TRB1_9HYME</name>
<evidence type="ECO:0000256" key="1">
    <source>
        <dbReference type="ARBA" id="ARBA00004651"/>
    </source>
</evidence>
<dbReference type="KEGG" id="fas:105262718"/>
<evidence type="ECO:0000256" key="10">
    <source>
        <dbReference type="SAM" id="SignalP"/>
    </source>
</evidence>
<reference evidence="14" key="1">
    <citation type="submission" date="2025-08" db="UniProtKB">
        <authorList>
            <consortium name="RefSeq"/>
        </authorList>
    </citation>
    <scope>IDENTIFICATION</scope>
    <source>
        <strain evidence="14">USDA-PBARC FA_bdor</strain>
        <tissue evidence="14">Whole organism</tissue>
    </source>
</reference>
<keyword evidence="4 9" id="KW-0812">Transmembrane</keyword>
<evidence type="ECO:0000256" key="2">
    <source>
        <dbReference type="ARBA" id="ARBA00008685"/>
    </source>
</evidence>
<feature type="domain" description="Ionotropic receptor 75a N-terminal" evidence="12">
    <location>
        <begin position="595"/>
        <end position="697"/>
    </location>
</feature>
<keyword evidence="8" id="KW-0325">Glycoprotein</keyword>
<keyword evidence="3" id="KW-1003">Cell membrane</keyword>
<gene>
    <name evidence="14" type="primary">LOC105262718</name>
</gene>
<feature type="transmembrane region" description="Helical" evidence="9">
    <location>
        <begin position="882"/>
        <end position="907"/>
    </location>
</feature>
<dbReference type="Proteomes" id="UP000694866">
    <property type="component" value="Unplaced"/>
</dbReference>
<dbReference type="SUPFAM" id="SSF53850">
    <property type="entry name" value="Periplasmic binding protein-like II"/>
    <property type="match status" value="2"/>
</dbReference>
<dbReference type="InterPro" id="IPR001320">
    <property type="entry name" value="Iontro_rcpt_C"/>
</dbReference>
<evidence type="ECO:0000256" key="7">
    <source>
        <dbReference type="ARBA" id="ARBA00023170"/>
    </source>
</evidence>
<dbReference type="AlphaFoldDB" id="A0A9R1TRB1"/>
<feature type="transmembrane region" description="Helical" evidence="9">
    <location>
        <begin position="820"/>
        <end position="838"/>
    </location>
</feature>
<keyword evidence="5 9" id="KW-1133">Transmembrane helix</keyword>
<dbReference type="RefSeq" id="XP_011296741.1">
    <property type="nucleotide sequence ID" value="XM_011298439.1"/>
</dbReference>
<feature type="domain" description="Ionotropic receptor 75a N-terminal" evidence="12">
    <location>
        <begin position="25"/>
        <end position="204"/>
    </location>
</feature>
<accession>A0A9R1TRB1</accession>
<feature type="transmembrane region" description="Helical" evidence="9">
    <location>
        <begin position="329"/>
        <end position="350"/>
    </location>
</feature>
<dbReference type="GO" id="GO:0015276">
    <property type="term" value="F:ligand-gated monoatomic ion channel activity"/>
    <property type="evidence" value="ECO:0007669"/>
    <property type="project" value="InterPro"/>
</dbReference>
<evidence type="ECO:0000259" key="11">
    <source>
        <dbReference type="Pfam" id="PF00060"/>
    </source>
</evidence>
<feature type="transmembrane region" description="Helical" evidence="9">
    <location>
        <begin position="388"/>
        <end position="408"/>
    </location>
</feature>